<dbReference type="InterPro" id="IPR004648">
    <property type="entry name" value="Oligpept_transpt"/>
</dbReference>
<dbReference type="GO" id="GO:0035673">
    <property type="term" value="F:oligopeptide transmembrane transporter activity"/>
    <property type="evidence" value="ECO:0007669"/>
    <property type="project" value="InterPro"/>
</dbReference>
<evidence type="ECO:0008006" key="13">
    <source>
        <dbReference type="Google" id="ProtNLM"/>
    </source>
</evidence>
<comment type="subcellular location">
    <subcellularLocation>
        <location evidence="1">Membrane</location>
        <topology evidence="1">Multi-pass membrane protein</topology>
    </subcellularLocation>
</comment>
<evidence type="ECO:0000256" key="5">
    <source>
        <dbReference type="ARBA" id="ARBA00022856"/>
    </source>
</evidence>
<evidence type="ECO:0000256" key="3">
    <source>
        <dbReference type="ARBA" id="ARBA00022448"/>
    </source>
</evidence>
<feature type="transmembrane region" description="Helical" evidence="10">
    <location>
        <begin position="166"/>
        <end position="186"/>
    </location>
</feature>
<feature type="transmembrane region" description="Helical" evidence="10">
    <location>
        <begin position="193"/>
        <end position="212"/>
    </location>
</feature>
<dbReference type="NCBIfam" id="TIGR00728">
    <property type="entry name" value="OPT_sfam"/>
    <property type="match status" value="1"/>
</dbReference>
<dbReference type="Proteomes" id="UP000033710">
    <property type="component" value="Unassembled WGS sequence"/>
</dbReference>
<dbReference type="GO" id="GO:0015031">
    <property type="term" value="P:protein transport"/>
    <property type="evidence" value="ECO:0007669"/>
    <property type="project" value="UniProtKB-KW"/>
</dbReference>
<keyword evidence="5" id="KW-0571">Peptide transport</keyword>
<feature type="transmembrane region" description="Helical" evidence="10">
    <location>
        <begin position="300"/>
        <end position="322"/>
    </location>
</feature>
<proteinExistence type="inferred from homology"/>
<sequence>MGLHEINDPPHEPTDGSLPSLLTDLSEKKAAQTTTVEVEADGDVDEAAVDHLENELASYGVNEDQYAEVKRLAESYSLEDTRERIVKIIQIHEHDPNFRHDLIEAFKAFVRAGAQDAQPLSPSLSPSLSLSQIKLEVALITYNSPYPQVRAVVTNEDDPNMPSSTVRAWCIGLLFAVLLAFVNQLFSIRQPAIVVGANIAQMLAYPLGTAAARVLPDWGVTVAGARVSLNPGPFSPKEHMLITIMASVGGAPPFTSLIIWTQYLPQFFNQRYAGRFAYQILIGLGTNFIGYGLAGICRRFLVYPSYCVWPTSLVTIALNSAFHGDPHRKVRHRGPWGWVATASRLRFFCLAFGCMFAYFWLPNVLFQALSIFNWLSWIAPGSVRLNSVVGFNNGLGLNPWPTFDWNILHHGSDPLVLPFFTTLNKFAGSFASLFVILGLWYANAFNAAYLPLNSNRVFDHHGALYNVSRAVDADGLFDAAKYAAYSPAFLSAGNINVYVFSFAIYTATLAYAVLYQWHEIRLGFAAVFDSLVGFVRPRRARTRAFSRAAHYEDVHNRLMARYPEVPAWWFAAVLVLATVCGIAGVALWPTHTSPGVVFYGLGLCVVFIVPIGVIRAMTGIDVSLGILAEFIGGSLVPGNQLAMNYLKAYGMVTASHALSFTNDLKLAHYVKIPPRQTFAVQMAATLVSTFVCTAVLNFQMNNIPGVCTMDAPNRFTCPWVNSFFTASVLWGTIGPRKIFGPAGQYTLLLLGFPLGLAIALAFWAAKRRFPRHSWLRQAHPVVLLSGAIHWAPFNLSYVWPAVPFAYLSWQHVKRKWPGLWAEYNFVLSSALSSGIAVAGLVIFFAIQWPGIQISWWGNTVSYQGCESKLDPCRLRYLDKDKGDYFGPRIGEFH</sequence>
<dbReference type="NCBIfam" id="TIGR00727">
    <property type="entry name" value="ISP4_OPT"/>
    <property type="match status" value="1"/>
</dbReference>
<keyword evidence="6" id="KW-0653">Protein transport</keyword>
<dbReference type="InterPro" id="IPR004813">
    <property type="entry name" value="OPT"/>
</dbReference>
<feature type="transmembrane region" description="Helical" evidence="10">
    <location>
        <begin position="745"/>
        <end position="765"/>
    </location>
</feature>
<dbReference type="AlphaFoldDB" id="A0A0F2M0Z2"/>
<dbReference type="KEGG" id="ssck:SPSK_03951"/>
<name>A0A0F2M0Z2_SPOSC</name>
<feature type="transmembrane region" description="Helical" evidence="10">
    <location>
        <begin position="596"/>
        <end position="614"/>
    </location>
</feature>
<feature type="transmembrane region" description="Helical" evidence="10">
    <location>
        <begin position="240"/>
        <end position="264"/>
    </location>
</feature>
<dbReference type="GO" id="GO:0016020">
    <property type="term" value="C:membrane"/>
    <property type="evidence" value="ECO:0007669"/>
    <property type="project" value="UniProtKB-SubCell"/>
</dbReference>
<reference evidence="11 12" key="1">
    <citation type="journal article" date="2014" name="BMC Genomics">
        <title>Comparative genomics of the major fungal agents of human and animal Sporotrichosis: Sporothrix schenckii and Sporothrix brasiliensis.</title>
        <authorList>
            <person name="Teixeira M.M."/>
            <person name="de Almeida L.G."/>
            <person name="Kubitschek-Barreira P."/>
            <person name="Alves F.L."/>
            <person name="Kioshima E.S."/>
            <person name="Abadio A.K."/>
            <person name="Fernandes L."/>
            <person name="Derengowski L.S."/>
            <person name="Ferreira K.S."/>
            <person name="Souza R.C."/>
            <person name="Ruiz J.C."/>
            <person name="de Andrade N.C."/>
            <person name="Paes H.C."/>
            <person name="Nicola A.M."/>
            <person name="Albuquerque P."/>
            <person name="Gerber A.L."/>
            <person name="Martins V.P."/>
            <person name="Peconick L.D."/>
            <person name="Neto A.V."/>
            <person name="Chaucanez C.B."/>
            <person name="Silva P.A."/>
            <person name="Cunha O.L."/>
            <person name="de Oliveira F.F."/>
            <person name="dos Santos T.C."/>
            <person name="Barros A.L."/>
            <person name="Soares M.A."/>
            <person name="de Oliveira L.M."/>
            <person name="Marini M.M."/>
            <person name="Villalobos-Duno H."/>
            <person name="Cunha M.M."/>
            <person name="de Hoog S."/>
            <person name="da Silveira J.F."/>
            <person name="Henrissat B."/>
            <person name="Nino-Vega G.A."/>
            <person name="Cisalpino P.S."/>
            <person name="Mora-Montes H.M."/>
            <person name="Almeida S.R."/>
            <person name="Stajich J.E."/>
            <person name="Lopes-Bezerra L.M."/>
            <person name="Vasconcelos A.T."/>
            <person name="Felipe M.S."/>
        </authorList>
    </citation>
    <scope>NUCLEOTIDE SEQUENCE [LARGE SCALE GENOMIC DNA]</scope>
    <source>
        <strain evidence="11 12">1099-18</strain>
    </source>
</reference>
<evidence type="ECO:0000256" key="1">
    <source>
        <dbReference type="ARBA" id="ARBA00004141"/>
    </source>
</evidence>
<dbReference type="EMBL" id="AXCR01000010">
    <property type="protein sequence ID" value="KJR83372.1"/>
    <property type="molecule type" value="Genomic_DNA"/>
</dbReference>
<evidence type="ECO:0000256" key="7">
    <source>
        <dbReference type="ARBA" id="ARBA00022989"/>
    </source>
</evidence>
<evidence type="ECO:0000256" key="8">
    <source>
        <dbReference type="ARBA" id="ARBA00023136"/>
    </source>
</evidence>
<comment type="similarity">
    <text evidence="2">Belongs to the oligopeptide OPT transporter family.</text>
</comment>
<evidence type="ECO:0000313" key="12">
    <source>
        <dbReference type="Proteomes" id="UP000033710"/>
    </source>
</evidence>
<comment type="caution">
    <text evidence="11">The sequence shown here is derived from an EMBL/GenBank/DDBJ whole genome shotgun (WGS) entry which is preliminary data.</text>
</comment>
<feature type="transmembrane region" description="Helical" evidence="10">
    <location>
        <begin position="495"/>
        <end position="514"/>
    </location>
</feature>
<dbReference type="Pfam" id="PF03169">
    <property type="entry name" value="OPT"/>
    <property type="match status" value="1"/>
</dbReference>
<evidence type="ECO:0000256" key="4">
    <source>
        <dbReference type="ARBA" id="ARBA00022692"/>
    </source>
</evidence>
<gene>
    <name evidence="11" type="ORF">SPSK_03951</name>
</gene>
<feature type="transmembrane region" description="Helical" evidence="10">
    <location>
        <begin position="276"/>
        <end position="294"/>
    </location>
</feature>
<keyword evidence="3" id="KW-0813">Transport</keyword>
<evidence type="ECO:0000256" key="2">
    <source>
        <dbReference type="ARBA" id="ARBA00008807"/>
    </source>
</evidence>
<evidence type="ECO:0000313" key="11">
    <source>
        <dbReference type="EMBL" id="KJR83372.1"/>
    </source>
</evidence>
<evidence type="ECO:0000256" key="9">
    <source>
        <dbReference type="SAM" id="MobiDB-lite"/>
    </source>
</evidence>
<dbReference type="OrthoDB" id="9986677at2759"/>
<feature type="region of interest" description="Disordered" evidence="9">
    <location>
        <begin position="1"/>
        <end position="23"/>
    </location>
</feature>
<accession>A0A0F2M0Z2</accession>
<feature type="transmembrane region" description="Helical" evidence="10">
    <location>
        <begin position="777"/>
        <end position="799"/>
    </location>
</feature>
<evidence type="ECO:0000256" key="10">
    <source>
        <dbReference type="SAM" id="Phobius"/>
    </source>
</evidence>
<feature type="transmembrane region" description="Helical" evidence="10">
    <location>
        <begin position="678"/>
        <end position="696"/>
    </location>
</feature>
<keyword evidence="7 10" id="KW-1133">Transmembrane helix</keyword>
<dbReference type="PANTHER" id="PTHR22601">
    <property type="entry name" value="ISP4 LIKE PROTEIN"/>
    <property type="match status" value="1"/>
</dbReference>
<feature type="transmembrane region" description="Helical" evidence="10">
    <location>
        <begin position="567"/>
        <end position="590"/>
    </location>
</feature>
<evidence type="ECO:0000256" key="6">
    <source>
        <dbReference type="ARBA" id="ARBA00022927"/>
    </source>
</evidence>
<dbReference type="RefSeq" id="XP_016586048.1">
    <property type="nucleotide sequence ID" value="XM_016730766.1"/>
</dbReference>
<protein>
    <recommendedName>
        <fullName evidence="13">Oligopeptide transporter 2</fullName>
    </recommendedName>
</protein>
<dbReference type="VEuPathDB" id="FungiDB:SPSK_03951"/>
<feature type="transmembrane region" description="Helical" evidence="10">
    <location>
        <begin position="825"/>
        <end position="846"/>
    </location>
</feature>
<feature type="transmembrane region" description="Helical" evidence="10">
    <location>
        <begin position="343"/>
        <end position="361"/>
    </location>
</feature>
<feature type="transmembrane region" description="Helical" evidence="10">
    <location>
        <begin position="426"/>
        <end position="450"/>
    </location>
</feature>
<organism evidence="11 12">
    <name type="scientific">Sporothrix schenckii 1099-18</name>
    <dbReference type="NCBI Taxonomy" id="1397361"/>
    <lineage>
        <taxon>Eukaryota</taxon>
        <taxon>Fungi</taxon>
        <taxon>Dikarya</taxon>
        <taxon>Ascomycota</taxon>
        <taxon>Pezizomycotina</taxon>
        <taxon>Sordariomycetes</taxon>
        <taxon>Sordariomycetidae</taxon>
        <taxon>Ophiostomatales</taxon>
        <taxon>Ophiostomataceae</taxon>
        <taxon>Sporothrix</taxon>
    </lineage>
</organism>
<keyword evidence="4 10" id="KW-0812">Transmembrane</keyword>
<dbReference type="GeneID" id="27666043"/>
<keyword evidence="8 10" id="KW-0472">Membrane</keyword>
<feature type="compositionally biased region" description="Basic and acidic residues" evidence="9">
    <location>
        <begin position="1"/>
        <end position="14"/>
    </location>
</feature>
<reference evidence="11 12" key="2">
    <citation type="journal article" date="2015" name="Eukaryot. Cell">
        <title>Asexual propagation of a virulent clone complex in a human and feline outbreak of sporotrichosis.</title>
        <authorList>
            <person name="Teixeira Mde M."/>
            <person name="Rodrigues A.M."/>
            <person name="Tsui C.K."/>
            <person name="de Almeida L.G."/>
            <person name="Van Diepeningen A.D."/>
            <person name="van den Ende B.G."/>
            <person name="Fernandes G.F."/>
            <person name="Kano R."/>
            <person name="Hamelin R.C."/>
            <person name="Lopes-Bezerra L.M."/>
            <person name="Vasconcelos A.T."/>
            <person name="de Hoog S."/>
            <person name="de Camargo Z.P."/>
            <person name="Felipe M.S."/>
        </authorList>
    </citation>
    <scope>NUCLEOTIDE SEQUENCE [LARGE SCALE GENOMIC DNA]</scope>
    <source>
        <strain evidence="11 12">1099-18</strain>
    </source>
</reference>